<reference evidence="2 3" key="1">
    <citation type="submission" date="2018-07" db="EMBL/GenBank/DDBJ databases">
        <title>A high quality draft genome assembly of the barn swallow (H. rustica rustica).</title>
        <authorList>
            <person name="Formenti G."/>
            <person name="Chiara M."/>
            <person name="Poveda L."/>
            <person name="Francoijs K.-J."/>
            <person name="Bonisoli-Alquati A."/>
            <person name="Canova L."/>
            <person name="Gianfranceschi L."/>
            <person name="Horner D.S."/>
            <person name="Saino N."/>
        </authorList>
    </citation>
    <scope>NUCLEOTIDE SEQUENCE [LARGE SCALE GENOMIC DNA]</scope>
    <source>
        <strain evidence="2">Chelidonia</strain>
        <tissue evidence="2">Blood</tissue>
    </source>
</reference>
<feature type="compositionally biased region" description="Polar residues" evidence="1">
    <location>
        <begin position="1"/>
        <end position="13"/>
    </location>
</feature>
<organism evidence="2 3">
    <name type="scientific">Hirundo rustica rustica</name>
    <dbReference type="NCBI Taxonomy" id="333673"/>
    <lineage>
        <taxon>Eukaryota</taxon>
        <taxon>Metazoa</taxon>
        <taxon>Chordata</taxon>
        <taxon>Craniata</taxon>
        <taxon>Vertebrata</taxon>
        <taxon>Euteleostomi</taxon>
        <taxon>Archelosauria</taxon>
        <taxon>Archosauria</taxon>
        <taxon>Dinosauria</taxon>
        <taxon>Saurischia</taxon>
        <taxon>Theropoda</taxon>
        <taxon>Coelurosauria</taxon>
        <taxon>Aves</taxon>
        <taxon>Neognathae</taxon>
        <taxon>Neoaves</taxon>
        <taxon>Telluraves</taxon>
        <taxon>Australaves</taxon>
        <taxon>Passeriformes</taxon>
        <taxon>Sylvioidea</taxon>
        <taxon>Hirundinidae</taxon>
        <taxon>Hirundo</taxon>
    </lineage>
</organism>
<dbReference type="Proteomes" id="UP000269221">
    <property type="component" value="Unassembled WGS sequence"/>
</dbReference>
<sequence length="105" mass="11703">MRMCKRSSSTDTWVNGEERAGGVLGARAEIPLQPMEIHGDAEIPLQPMEIHGDAEIPLQPMEIHGMQRFPLQPMEDPNWRRGMAKKGCDAIGSPSWNREAHTGKT</sequence>
<feature type="region of interest" description="Disordered" evidence="1">
    <location>
        <begin position="1"/>
        <end position="25"/>
    </location>
</feature>
<protein>
    <submittedName>
        <fullName evidence="2">Uncharacterized protein</fullName>
    </submittedName>
</protein>
<feature type="region of interest" description="Disordered" evidence="1">
    <location>
        <begin position="74"/>
        <end position="105"/>
    </location>
</feature>
<comment type="caution">
    <text evidence="2">The sequence shown here is derived from an EMBL/GenBank/DDBJ whole genome shotgun (WGS) entry which is preliminary data.</text>
</comment>
<proteinExistence type="predicted"/>
<accession>A0A3M0IY17</accession>
<evidence type="ECO:0000313" key="2">
    <source>
        <dbReference type="EMBL" id="RMB92850.1"/>
    </source>
</evidence>
<keyword evidence="3" id="KW-1185">Reference proteome</keyword>
<dbReference type="AlphaFoldDB" id="A0A3M0IY17"/>
<evidence type="ECO:0000313" key="3">
    <source>
        <dbReference type="Proteomes" id="UP000269221"/>
    </source>
</evidence>
<gene>
    <name evidence="2" type="ORF">DUI87_30744</name>
</gene>
<dbReference type="EMBL" id="QRBI01000217">
    <property type="protein sequence ID" value="RMB92850.1"/>
    <property type="molecule type" value="Genomic_DNA"/>
</dbReference>
<evidence type="ECO:0000256" key="1">
    <source>
        <dbReference type="SAM" id="MobiDB-lite"/>
    </source>
</evidence>
<name>A0A3M0IY17_HIRRU</name>
<dbReference type="OrthoDB" id="10582802at2759"/>